<name>A0ABS9EE52_9FLAO</name>
<evidence type="ECO:0000259" key="1">
    <source>
        <dbReference type="Pfam" id="PF25954"/>
    </source>
</evidence>
<feature type="domain" description="CusB-like beta-barrel" evidence="1">
    <location>
        <begin position="239"/>
        <end position="309"/>
    </location>
</feature>
<dbReference type="Gene3D" id="2.40.30.170">
    <property type="match status" value="1"/>
</dbReference>
<proteinExistence type="predicted"/>
<dbReference type="RefSeq" id="WP_236133307.1">
    <property type="nucleotide sequence ID" value="NZ_JAKGTH010000007.1"/>
</dbReference>
<evidence type="ECO:0000313" key="2">
    <source>
        <dbReference type="EMBL" id="MCF4101157.1"/>
    </source>
</evidence>
<organism evidence="2 3">
    <name type="scientific">Gillisia lutea</name>
    <dbReference type="NCBI Taxonomy" id="2909668"/>
    <lineage>
        <taxon>Bacteria</taxon>
        <taxon>Pseudomonadati</taxon>
        <taxon>Bacteroidota</taxon>
        <taxon>Flavobacteriia</taxon>
        <taxon>Flavobacteriales</taxon>
        <taxon>Flavobacteriaceae</taxon>
        <taxon>Gillisia</taxon>
    </lineage>
</organism>
<comment type="caution">
    <text evidence="2">The sequence shown here is derived from an EMBL/GenBank/DDBJ whole genome shotgun (WGS) entry which is preliminary data.</text>
</comment>
<dbReference type="Proteomes" id="UP001179363">
    <property type="component" value="Unassembled WGS sequence"/>
</dbReference>
<dbReference type="InterPro" id="IPR058792">
    <property type="entry name" value="Beta-barrel_RND_2"/>
</dbReference>
<sequence length="367" mass="41587">MSKDKNMYRYGYWVLLVLLMQSCNNEEERVQPMRTQITELVYSSVTIQPDSLYKVFASVNGILERNLVEEGDIVRKGDLLAQIINTNPQLNRENAKLALELAQTNYAGNAAILKGIQEEINAAKLQLKNDSINYFRQKNLWNQKIGSKIEYDSKKLKYELASNSLKLLQTKYEQTENSLLTELRRAQNNYNSSKVTTEDFTISSKINGKVYALNKNPGEIINTVEPLAAVGSANVFVIEMLVDEVDIVKIKVGQLVLITLDAYNTTLFNAKVSKIYPRKDERNQTFMVEGFFENGPEVLYPGMSGEANIVIAKKEEALTIPKQYLIDENKVRTENGIVEVEIGLQSMDTVEVLSGITAETWLYKPEE</sequence>
<keyword evidence="3" id="KW-1185">Reference proteome</keyword>
<dbReference type="PANTHER" id="PTHR30469">
    <property type="entry name" value="MULTIDRUG RESISTANCE PROTEIN MDTA"/>
    <property type="match status" value="1"/>
</dbReference>
<dbReference type="Gene3D" id="2.40.50.100">
    <property type="match status" value="1"/>
</dbReference>
<protein>
    <submittedName>
        <fullName evidence="2">Efflux RND transporter periplasmic adaptor subunit</fullName>
    </submittedName>
</protein>
<reference evidence="2" key="1">
    <citation type="submission" date="2022-01" db="EMBL/GenBank/DDBJ databases">
        <title>Gillisia lutea sp. nov., isolated from marine plastic residues from the Malvarosa beach (Valencia, Spain).</title>
        <authorList>
            <person name="Vidal-Verdu A."/>
            <person name="Molina-Menor E."/>
            <person name="Satari L."/>
            <person name="Pascual J."/>
            <person name="Pereto J."/>
            <person name="Porcar M."/>
        </authorList>
    </citation>
    <scope>NUCLEOTIDE SEQUENCE</scope>
    <source>
        <strain evidence="2">M10.2A</strain>
    </source>
</reference>
<dbReference type="SUPFAM" id="SSF111369">
    <property type="entry name" value="HlyD-like secretion proteins"/>
    <property type="match status" value="1"/>
</dbReference>
<dbReference type="PANTHER" id="PTHR30469:SF33">
    <property type="entry name" value="SLR1207 PROTEIN"/>
    <property type="match status" value="1"/>
</dbReference>
<accession>A0ABS9EE52</accession>
<gene>
    <name evidence="2" type="ORF">L1I30_05730</name>
</gene>
<dbReference type="PROSITE" id="PS51257">
    <property type="entry name" value="PROKAR_LIPOPROTEIN"/>
    <property type="match status" value="1"/>
</dbReference>
<dbReference type="Pfam" id="PF25954">
    <property type="entry name" value="Beta-barrel_RND_2"/>
    <property type="match status" value="1"/>
</dbReference>
<dbReference type="EMBL" id="JAKGTH010000007">
    <property type="protein sequence ID" value="MCF4101157.1"/>
    <property type="molecule type" value="Genomic_DNA"/>
</dbReference>
<evidence type="ECO:0000313" key="3">
    <source>
        <dbReference type="Proteomes" id="UP001179363"/>
    </source>
</evidence>